<reference evidence="2" key="2">
    <citation type="journal article" date="2014" name="ISME J.">
        <title>Microbial stratification in low pH oxic and suboxic macroscopic growths along an acid mine drainage.</title>
        <authorList>
            <person name="Mendez-Garcia C."/>
            <person name="Mesa V."/>
            <person name="Sprenger R.R."/>
            <person name="Richter M."/>
            <person name="Diez M.S."/>
            <person name="Solano J."/>
            <person name="Bargiela R."/>
            <person name="Golyshina O.V."/>
            <person name="Manteca A."/>
            <person name="Ramos J.L."/>
            <person name="Gallego J.R."/>
            <person name="Llorente I."/>
            <person name="Martins Dos Santos V.A."/>
            <person name="Jensen O.N."/>
            <person name="Pelaez A.I."/>
            <person name="Sanchez J."/>
            <person name="Ferrer M."/>
        </authorList>
    </citation>
    <scope>NUCLEOTIDE SEQUENCE</scope>
</reference>
<evidence type="ECO:0000256" key="1">
    <source>
        <dbReference type="SAM" id="MobiDB-lite"/>
    </source>
</evidence>
<sequence length="95" mass="10552">PVYYRGPGDVLRLPDPVREARDGEPDRGTADPRRPEPWRRGDGHALPVCHISLDGFQKQAARTVGERLEMPVFHLPQLVGLALGATPEELGLDRH</sequence>
<feature type="region of interest" description="Disordered" evidence="1">
    <location>
        <begin position="1"/>
        <end position="44"/>
    </location>
</feature>
<comment type="caution">
    <text evidence="2">The sequence shown here is derived from an EMBL/GenBank/DDBJ whole genome shotgun (WGS) entry which is preliminary data.</text>
</comment>
<dbReference type="EMBL" id="AUZZ01003129">
    <property type="protein sequence ID" value="EQD57832.1"/>
    <property type="molecule type" value="Genomic_DNA"/>
</dbReference>
<organism evidence="2">
    <name type="scientific">mine drainage metagenome</name>
    <dbReference type="NCBI Taxonomy" id="410659"/>
    <lineage>
        <taxon>unclassified sequences</taxon>
        <taxon>metagenomes</taxon>
        <taxon>ecological metagenomes</taxon>
    </lineage>
</organism>
<protein>
    <submittedName>
        <fullName evidence="2">Succinate dehydrogenase subunit C</fullName>
    </submittedName>
</protein>
<name>T1AKF9_9ZZZZ</name>
<evidence type="ECO:0000313" key="2">
    <source>
        <dbReference type="EMBL" id="EQD57832.1"/>
    </source>
</evidence>
<reference evidence="2" key="1">
    <citation type="submission" date="2013-08" db="EMBL/GenBank/DDBJ databases">
        <authorList>
            <person name="Mendez C."/>
            <person name="Richter M."/>
            <person name="Ferrer M."/>
            <person name="Sanchez J."/>
        </authorList>
    </citation>
    <scope>NUCLEOTIDE SEQUENCE</scope>
</reference>
<proteinExistence type="predicted"/>
<gene>
    <name evidence="2" type="ORF">B2A_04636</name>
</gene>
<feature type="non-terminal residue" evidence="2">
    <location>
        <position position="1"/>
    </location>
</feature>
<feature type="non-terminal residue" evidence="2">
    <location>
        <position position="95"/>
    </location>
</feature>
<feature type="compositionally biased region" description="Basic and acidic residues" evidence="1">
    <location>
        <begin position="15"/>
        <end position="43"/>
    </location>
</feature>
<accession>T1AKF9</accession>
<dbReference type="AlphaFoldDB" id="T1AKF9"/>